<comment type="caution">
    <text evidence="1">The sequence shown here is derived from an EMBL/GenBank/DDBJ whole genome shotgun (WGS) entry which is preliminary data.</text>
</comment>
<evidence type="ECO:0000313" key="2">
    <source>
        <dbReference type="Proteomes" id="UP000406735"/>
    </source>
</evidence>
<dbReference type="RefSeq" id="WP_153079985.1">
    <property type="nucleotide sequence ID" value="NZ_VZAU01000108.1"/>
</dbReference>
<dbReference type="AlphaFoldDB" id="A0A6A7VWY5"/>
<protein>
    <submittedName>
        <fullName evidence="1">Uncharacterized protein</fullName>
    </submittedName>
</protein>
<gene>
    <name evidence="1" type="ORF">F7D97_14650</name>
</gene>
<dbReference type="Proteomes" id="UP000406735">
    <property type="component" value="Unassembled WGS sequence"/>
</dbReference>
<dbReference type="EMBL" id="VZCY01000118">
    <property type="protein sequence ID" value="MQN11132.1"/>
    <property type="molecule type" value="Genomic_DNA"/>
</dbReference>
<dbReference type="Pfam" id="PF03864">
    <property type="entry name" value="Phage_cap_E"/>
    <property type="match status" value="1"/>
</dbReference>
<organism evidence="1 2">
    <name type="scientific">Segatella copri</name>
    <dbReference type="NCBI Taxonomy" id="165179"/>
    <lineage>
        <taxon>Bacteria</taxon>
        <taxon>Pseudomonadati</taxon>
        <taxon>Bacteroidota</taxon>
        <taxon>Bacteroidia</taxon>
        <taxon>Bacteroidales</taxon>
        <taxon>Prevotellaceae</taxon>
        <taxon>Segatella</taxon>
    </lineage>
</organism>
<sequence length="435" mass="48587">MQQSSLFLKYILSFFPILKTLIEKINGKRKNEMTYLHKDTSILRRVYSTDNKWEADTVDTSYVAADYVAVDSPVPLKSRDKISTANGKLPKVGMKKFLKESDILALRLMEAQGGQTAEIRRKLAQDPVACNVGVDERNEYALLYGLSNGYVAVRDDDNPKELLRIKYQYLPKNQLGINNVDTGITVADLKECIARASNDGNTILIFWIGKAKFDELKKAQDARELVANYKGQTYDSNTNLPVPTSSVFQEAFLDETGVSFRIINRTVRLEHDGVKKSVKPWNNNMIIGVCSQMIGALVYGQVAEATNRVAGVTYQQIDYKLISQYSTTDPLRETTAVQAYCLPVIEDVDTIYQIDTKLADPDVSVDTEKEKADTEDAKVTISDVTYKKPEAITTLNALGATLPSDASDKEVIDAYNELPPTKKKEFKDNAAKAEE</sequence>
<name>A0A6A7VWY5_9BACT</name>
<proteinExistence type="predicted"/>
<accession>A0A6A7VWY5</accession>
<evidence type="ECO:0000313" key="1">
    <source>
        <dbReference type="EMBL" id="MQN11132.1"/>
    </source>
</evidence>
<dbReference type="InterPro" id="IPR005564">
    <property type="entry name" value="Major_capsid_GpE"/>
</dbReference>
<reference evidence="1 2" key="1">
    <citation type="submission" date="2019-09" db="EMBL/GenBank/DDBJ databases">
        <title>Distinct polysaccharide growth profiles of human intestinal Prevotella copri isolates.</title>
        <authorList>
            <person name="Fehlner-Peach H."/>
            <person name="Magnabosco C."/>
            <person name="Raghavan V."/>
            <person name="Scher J.U."/>
            <person name="Tett A."/>
            <person name="Cox L.M."/>
            <person name="Gottsegen C."/>
            <person name="Watters A."/>
            <person name="Wiltshire- Gordon J.D."/>
            <person name="Segata N."/>
            <person name="Bonneau R."/>
            <person name="Littman D.R."/>
        </authorList>
    </citation>
    <scope>NUCLEOTIDE SEQUENCE [LARGE SCALE GENOMIC DNA]</scope>
    <source>
        <strain evidence="2">iK21513</strain>
    </source>
</reference>